<proteinExistence type="predicted"/>
<dbReference type="Pfam" id="PF00041">
    <property type="entry name" value="fn3"/>
    <property type="match status" value="1"/>
</dbReference>
<feature type="domain" description="Ig-like" evidence="7">
    <location>
        <begin position="132"/>
        <end position="222"/>
    </location>
</feature>
<keyword evidence="2 6" id="KW-0472">Membrane</keyword>
<dbReference type="InterPro" id="IPR003961">
    <property type="entry name" value="FN3_dom"/>
</dbReference>
<dbReference type="SUPFAM" id="SSF48726">
    <property type="entry name" value="Immunoglobulin"/>
    <property type="match status" value="5"/>
</dbReference>
<dbReference type="AlphaFoldDB" id="A0A9D4GBA9"/>
<dbReference type="GO" id="GO:0005911">
    <property type="term" value="C:cell-cell junction"/>
    <property type="evidence" value="ECO:0007669"/>
    <property type="project" value="TreeGrafter"/>
</dbReference>
<dbReference type="PROSITE" id="PS50835">
    <property type="entry name" value="IG_LIKE"/>
    <property type="match status" value="5"/>
</dbReference>
<evidence type="ECO:0000313" key="10">
    <source>
        <dbReference type="Proteomes" id="UP000828390"/>
    </source>
</evidence>
<comment type="subcellular location">
    <subcellularLocation>
        <location evidence="1">Membrane</location>
        <topology evidence="1">Single-pass type I membrane protein</topology>
    </subcellularLocation>
</comment>
<feature type="domain" description="Ig-like" evidence="7">
    <location>
        <begin position="429"/>
        <end position="498"/>
    </location>
</feature>
<dbReference type="InterPro" id="IPR036116">
    <property type="entry name" value="FN3_sf"/>
</dbReference>
<keyword evidence="3" id="KW-1015">Disulfide bond</keyword>
<dbReference type="GO" id="GO:0050839">
    <property type="term" value="F:cell adhesion molecule binding"/>
    <property type="evidence" value="ECO:0007669"/>
    <property type="project" value="TreeGrafter"/>
</dbReference>
<dbReference type="InterPro" id="IPR003598">
    <property type="entry name" value="Ig_sub2"/>
</dbReference>
<dbReference type="InterPro" id="IPR013783">
    <property type="entry name" value="Ig-like_fold"/>
</dbReference>
<feature type="domain" description="Ig-like" evidence="7">
    <location>
        <begin position="331"/>
        <end position="410"/>
    </location>
</feature>
<dbReference type="PANTHER" id="PTHR11640">
    <property type="entry name" value="NEPHRIN"/>
    <property type="match status" value="1"/>
</dbReference>
<sequence>MWIVKTDANAPELKANSTLVNINETVQLTCTHSSETIVDWLVQPVGHWQFERLLSTAYVNNICASRDAPFSYVRPTCSCMGATAFTCSIRVVNTNNNGEKWKCAVAINSLQILSNEITLMLAVPVKNVTLIPAVPTISVLPNLAISYIRCVSSVGRPAPQITWYLDNRTPSNDSDDVDLSVNSSSSTVADVTTSILTITPSNTYHRARIFCYASNGYGKILSDITPEIDVLSSPTKPTILYKTVIVNTIYVIANRSVSLECNSSGNPTPNISWSFSESSVINRKTIELKWEQRENTDRVICNATSFMQPTNQSPITQYSSTDTVVTILHPPSIPKCAIGNYSIAFAAIRAVKNETLTINCTSKSNPPPMSYTWTLPAGMKQYGQQLTIPQVVSNGNYTLDVNNAMNATFEPHVIAGNANIILTLDVLYPVTIRSIANTTVLLNQALSVMCPYTPGNPPETSFTWIHVTTSREVGRWQTLALPNMQISDEGLYKCKVNNTMTPTGCCVQPAYDETMFYVDVQYAANIKRFYATGFENVPNITVNESQTVILHCDSEGDPLAYMLLINNTRGGNDLLSEKYSNTISVSIPHTRCEYDMGTYQCRANNTHNTVQQVREIEIKIRCAPRPSPFLLPVPNVWTKTNSSVILIYTIVAYPLPSVPSAFVWRKLVSDKWLILNATNRLHIQISDDRLQTNLSILQVNEEDFSSYTVKVDNGIGSSEQAFVIQAKGEPAMPKQFWVVEESATDNSVTVEWIPGFNGGEDQWFVIRYKQEVSEHWLYKNVSENITKQSIGGLVAGTSYQFKMYAENSVGNSEETRVLTLVTRAKSDKGSAPPVGTAVGGAVGGTLVVVILVVLWKCRNKFKRNPDAGAHYDDLFKGQTNASAVNTSSEYEDYRVEPQYTNQYEKFAETSFHEYSVVSNGDADGNSVNNRVFEVSDNDCAVDKGDKFYVNLV</sequence>
<evidence type="ECO:0000256" key="2">
    <source>
        <dbReference type="ARBA" id="ARBA00023136"/>
    </source>
</evidence>
<dbReference type="Proteomes" id="UP000828390">
    <property type="component" value="Unassembled WGS sequence"/>
</dbReference>
<evidence type="ECO:0000313" key="9">
    <source>
        <dbReference type="EMBL" id="KAH3813969.1"/>
    </source>
</evidence>
<evidence type="ECO:0000259" key="8">
    <source>
        <dbReference type="PROSITE" id="PS50853"/>
    </source>
</evidence>
<reference evidence="9" key="1">
    <citation type="journal article" date="2019" name="bioRxiv">
        <title>The Genome of the Zebra Mussel, Dreissena polymorpha: A Resource for Invasive Species Research.</title>
        <authorList>
            <person name="McCartney M.A."/>
            <person name="Auch B."/>
            <person name="Kono T."/>
            <person name="Mallez S."/>
            <person name="Zhang Y."/>
            <person name="Obille A."/>
            <person name="Becker A."/>
            <person name="Abrahante J.E."/>
            <person name="Garbe J."/>
            <person name="Badalamenti J.P."/>
            <person name="Herman A."/>
            <person name="Mangelson H."/>
            <person name="Liachko I."/>
            <person name="Sullivan S."/>
            <person name="Sone E.D."/>
            <person name="Koren S."/>
            <person name="Silverstein K.A.T."/>
            <person name="Beckman K.B."/>
            <person name="Gohl D.M."/>
        </authorList>
    </citation>
    <scope>NUCLEOTIDE SEQUENCE</scope>
    <source>
        <strain evidence="9">Duluth1</strain>
        <tissue evidence="9">Whole animal</tissue>
    </source>
</reference>
<evidence type="ECO:0000259" key="7">
    <source>
        <dbReference type="PROSITE" id="PS50835"/>
    </source>
</evidence>
<dbReference type="InterPro" id="IPR003599">
    <property type="entry name" value="Ig_sub"/>
</dbReference>
<keyword evidence="5" id="KW-0393">Immunoglobulin domain</keyword>
<dbReference type="SMART" id="SM00408">
    <property type="entry name" value="IGc2"/>
    <property type="match status" value="4"/>
</dbReference>
<gene>
    <name evidence="9" type="ORF">DPMN_142443</name>
</gene>
<dbReference type="CDD" id="cd00096">
    <property type="entry name" value="Ig"/>
    <property type="match status" value="1"/>
</dbReference>
<dbReference type="InterPro" id="IPR007110">
    <property type="entry name" value="Ig-like_dom"/>
</dbReference>
<keyword evidence="4" id="KW-0325">Glycoprotein</keyword>
<dbReference type="GO" id="GO:0005886">
    <property type="term" value="C:plasma membrane"/>
    <property type="evidence" value="ECO:0007669"/>
    <property type="project" value="TreeGrafter"/>
</dbReference>
<evidence type="ECO:0000256" key="4">
    <source>
        <dbReference type="ARBA" id="ARBA00023180"/>
    </source>
</evidence>
<organism evidence="9 10">
    <name type="scientific">Dreissena polymorpha</name>
    <name type="common">Zebra mussel</name>
    <name type="synonym">Mytilus polymorpha</name>
    <dbReference type="NCBI Taxonomy" id="45954"/>
    <lineage>
        <taxon>Eukaryota</taxon>
        <taxon>Metazoa</taxon>
        <taxon>Spiralia</taxon>
        <taxon>Lophotrochozoa</taxon>
        <taxon>Mollusca</taxon>
        <taxon>Bivalvia</taxon>
        <taxon>Autobranchia</taxon>
        <taxon>Heteroconchia</taxon>
        <taxon>Euheterodonta</taxon>
        <taxon>Imparidentia</taxon>
        <taxon>Neoheterodontei</taxon>
        <taxon>Myida</taxon>
        <taxon>Dreissenoidea</taxon>
        <taxon>Dreissenidae</taxon>
        <taxon>Dreissena</taxon>
    </lineage>
</organism>
<dbReference type="Pfam" id="PF08205">
    <property type="entry name" value="C2-set_2"/>
    <property type="match status" value="1"/>
</dbReference>
<dbReference type="SMART" id="SM00060">
    <property type="entry name" value="FN3"/>
    <property type="match status" value="1"/>
</dbReference>
<dbReference type="SMART" id="SM00409">
    <property type="entry name" value="IG"/>
    <property type="match status" value="4"/>
</dbReference>
<keyword evidence="6" id="KW-1133">Transmembrane helix</keyword>
<evidence type="ECO:0000256" key="5">
    <source>
        <dbReference type="ARBA" id="ARBA00023319"/>
    </source>
</evidence>
<dbReference type="GO" id="GO:0098609">
    <property type="term" value="P:cell-cell adhesion"/>
    <property type="evidence" value="ECO:0007669"/>
    <property type="project" value="TreeGrafter"/>
</dbReference>
<comment type="caution">
    <text evidence="9">The sequence shown here is derived from an EMBL/GenBank/DDBJ whole genome shotgun (WGS) entry which is preliminary data.</text>
</comment>
<evidence type="ECO:0000256" key="3">
    <source>
        <dbReference type="ARBA" id="ARBA00023157"/>
    </source>
</evidence>
<dbReference type="InterPro" id="IPR036179">
    <property type="entry name" value="Ig-like_dom_sf"/>
</dbReference>
<feature type="transmembrane region" description="Helical" evidence="6">
    <location>
        <begin position="834"/>
        <end position="855"/>
    </location>
</feature>
<dbReference type="CDD" id="cd00063">
    <property type="entry name" value="FN3"/>
    <property type="match status" value="1"/>
</dbReference>
<feature type="domain" description="Ig-like" evidence="7">
    <location>
        <begin position="237"/>
        <end position="316"/>
    </location>
</feature>
<evidence type="ECO:0000256" key="6">
    <source>
        <dbReference type="SAM" id="Phobius"/>
    </source>
</evidence>
<feature type="domain" description="Ig-like" evidence="7">
    <location>
        <begin position="509"/>
        <end position="617"/>
    </location>
</feature>
<dbReference type="EMBL" id="JAIWYP010000006">
    <property type="protein sequence ID" value="KAH3813969.1"/>
    <property type="molecule type" value="Genomic_DNA"/>
</dbReference>
<accession>A0A9D4GBA9</accession>
<name>A0A9D4GBA9_DREPO</name>
<dbReference type="SUPFAM" id="SSF49265">
    <property type="entry name" value="Fibronectin type III"/>
    <property type="match status" value="1"/>
</dbReference>
<dbReference type="InterPro" id="IPR051275">
    <property type="entry name" value="Cell_adhesion_signaling"/>
</dbReference>
<keyword evidence="10" id="KW-1185">Reference proteome</keyword>
<protein>
    <submittedName>
        <fullName evidence="9">Uncharacterized protein</fullName>
    </submittedName>
</protein>
<dbReference type="PROSITE" id="PS50853">
    <property type="entry name" value="FN3"/>
    <property type="match status" value="1"/>
</dbReference>
<reference evidence="9" key="2">
    <citation type="submission" date="2020-11" db="EMBL/GenBank/DDBJ databases">
        <authorList>
            <person name="McCartney M.A."/>
            <person name="Auch B."/>
            <person name="Kono T."/>
            <person name="Mallez S."/>
            <person name="Becker A."/>
            <person name="Gohl D.M."/>
            <person name="Silverstein K.A.T."/>
            <person name="Koren S."/>
            <person name="Bechman K.B."/>
            <person name="Herman A."/>
            <person name="Abrahante J.E."/>
            <person name="Garbe J."/>
        </authorList>
    </citation>
    <scope>NUCLEOTIDE SEQUENCE</scope>
    <source>
        <strain evidence="9">Duluth1</strain>
        <tissue evidence="9">Whole animal</tissue>
    </source>
</reference>
<feature type="domain" description="Fibronectin type-III" evidence="8">
    <location>
        <begin position="732"/>
        <end position="825"/>
    </location>
</feature>
<dbReference type="Gene3D" id="2.60.40.10">
    <property type="entry name" value="Immunoglobulins"/>
    <property type="match status" value="7"/>
</dbReference>
<dbReference type="InterPro" id="IPR013162">
    <property type="entry name" value="CD80_C2-set"/>
</dbReference>
<keyword evidence="6" id="KW-0812">Transmembrane</keyword>
<dbReference type="PANTHER" id="PTHR11640:SF164">
    <property type="entry name" value="MAM DOMAIN-CONTAINING GLYCOSYLPHOSPHATIDYLINOSITOL ANCHOR PROTEIN 1"/>
    <property type="match status" value="1"/>
</dbReference>
<evidence type="ECO:0000256" key="1">
    <source>
        <dbReference type="ARBA" id="ARBA00004479"/>
    </source>
</evidence>